<feature type="short sequence motif" description="Q motif" evidence="6">
    <location>
        <begin position="108"/>
        <end position="136"/>
    </location>
</feature>
<dbReference type="InterPro" id="IPR000629">
    <property type="entry name" value="RNA-helicase_DEAD-box_CS"/>
</dbReference>
<dbReference type="InterPro" id="IPR001650">
    <property type="entry name" value="Helicase_C-like"/>
</dbReference>
<evidence type="ECO:0000256" key="7">
    <source>
        <dbReference type="RuleBase" id="RU000492"/>
    </source>
</evidence>
<keyword evidence="2 7" id="KW-0547">Nucleotide-binding</keyword>
<comment type="caution">
    <text evidence="13">The sequence shown here is derived from an EMBL/GenBank/DDBJ whole genome shotgun (WGS) entry which is preliminary data.</text>
</comment>
<feature type="compositionally biased region" description="Basic and acidic residues" evidence="8">
    <location>
        <begin position="568"/>
        <end position="578"/>
    </location>
</feature>
<dbReference type="SMART" id="SM00487">
    <property type="entry name" value="DEXDc"/>
    <property type="match status" value="1"/>
</dbReference>
<evidence type="ECO:0000313" key="13">
    <source>
        <dbReference type="EMBL" id="KAK9808388.1"/>
    </source>
</evidence>
<comment type="similarity">
    <text evidence="7">Belongs to the DEAD box helicase family.</text>
</comment>
<dbReference type="GO" id="GO:0016787">
    <property type="term" value="F:hydrolase activity"/>
    <property type="evidence" value="ECO:0007669"/>
    <property type="project" value="UniProtKB-KW"/>
</dbReference>
<dbReference type="Pfam" id="PF00397">
    <property type="entry name" value="WW"/>
    <property type="match status" value="1"/>
</dbReference>
<dbReference type="PANTHER" id="PTHR47958">
    <property type="entry name" value="ATP-DEPENDENT RNA HELICASE DBP3"/>
    <property type="match status" value="1"/>
</dbReference>
<evidence type="ECO:0000259" key="12">
    <source>
        <dbReference type="PROSITE" id="PS51195"/>
    </source>
</evidence>
<dbReference type="GO" id="GO:0005524">
    <property type="term" value="F:ATP binding"/>
    <property type="evidence" value="ECO:0007669"/>
    <property type="project" value="UniProtKB-KW"/>
</dbReference>
<dbReference type="EMBL" id="JALJOQ010000024">
    <property type="protein sequence ID" value="KAK9808388.1"/>
    <property type="molecule type" value="Genomic_DNA"/>
</dbReference>
<sequence>MPERVHDPTLPPGWEQLFDEASNSRYYWDRNTNTTTYDRPAGGPPARAAPVSNGHNGYGGGHHDSQAAAAPIAHAYPTGAQDFPLSADEYRRKHDVNILERDCPPPLQTFESVGFPRDMMDEIRQAGYTEPTPIQAQSWPVAIQGRDIVSIAKTGSGKTCGFLLPGFLHVKATHKSPHYGPTILVLAPTRELAVQIKEQADKFGRSSGIRNTCVYGGAPKGPQLRDLQHGVELVIATPGRLNDFLESGQVRLGQVSYLVLDEADRMLDMGFEPQIQRIVHTLPLQRQTLFFSATWPREVKAIASQFVRNQTVHVFIGAVEEKAVANKSITQHVEMVQGYDKMGRLQSILRSKPPGSKVIIFCSTKRMCDQLASNLRSFGATAIHGDKKQQERDWVLASFREGRMPIMVATDVAARGLDVADVAAVINFDFPNGIDDYVHRIGRTGRAGALGEAYTFFSAADSKHAKDLARVMREAGQIVPPELEAMQSFGGGGGYGNQRYRSGGGGGGGRFGGGGGGGYGAAAGGYGGGAGAYGGGGGGGFGRAPAPAPAPVAPPGFGASASAYGVDTGRDRHKDRYSGKRSRSRSPAYRRSRSRSRDRYTSRHSSRHSPDYNRYSPRR</sequence>
<organism evidence="13 14">
    <name type="scientific">Symbiochloris irregularis</name>
    <dbReference type="NCBI Taxonomy" id="706552"/>
    <lineage>
        <taxon>Eukaryota</taxon>
        <taxon>Viridiplantae</taxon>
        <taxon>Chlorophyta</taxon>
        <taxon>core chlorophytes</taxon>
        <taxon>Trebouxiophyceae</taxon>
        <taxon>Trebouxiales</taxon>
        <taxon>Trebouxiaceae</taxon>
        <taxon>Symbiochloris</taxon>
    </lineage>
</organism>
<feature type="compositionally biased region" description="Basic residues" evidence="8">
    <location>
        <begin position="579"/>
        <end position="594"/>
    </location>
</feature>
<dbReference type="InterPro" id="IPR011545">
    <property type="entry name" value="DEAD/DEAH_box_helicase_dom"/>
</dbReference>
<protein>
    <recommendedName>
        <fullName evidence="1">RNA helicase</fullName>
        <ecNumber evidence="1">3.6.4.13</ecNumber>
    </recommendedName>
</protein>
<name>A0AAW1PJV7_9CHLO</name>
<evidence type="ECO:0000256" key="4">
    <source>
        <dbReference type="ARBA" id="ARBA00022806"/>
    </source>
</evidence>
<dbReference type="PROSITE" id="PS50020">
    <property type="entry name" value="WW_DOMAIN_2"/>
    <property type="match status" value="1"/>
</dbReference>
<dbReference type="InterPro" id="IPR001202">
    <property type="entry name" value="WW_dom"/>
</dbReference>
<dbReference type="PROSITE" id="PS01159">
    <property type="entry name" value="WW_DOMAIN_1"/>
    <property type="match status" value="1"/>
</dbReference>
<dbReference type="Gene3D" id="3.40.50.300">
    <property type="entry name" value="P-loop containing nucleotide triphosphate hydrolases"/>
    <property type="match status" value="2"/>
</dbReference>
<dbReference type="EC" id="3.6.4.13" evidence="1"/>
<dbReference type="FunFam" id="3.40.50.300:FF:000079">
    <property type="entry name" value="probable ATP-dependent RNA helicase DDX17"/>
    <property type="match status" value="1"/>
</dbReference>
<dbReference type="SMART" id="SM00456">
    <property type="entry name" value="WW"/>
    <property type="match status" value="1"/>
</dbReference>
<evidence type="ECO:0000259" key="10">
    <source>
        <dbReference type="PROSITE" id="PS51192"/>
    </source>
</evidence>
<dbReference type="PROSITE" id="PS51195">
    <property type="entry name" value="Q_MOTIF"/>
    <property type="match status" value="1"/>
</dbReference>
<dbReference type="Pfam" id="PF00271">
    <property type="entry name" value="Helicase_C"/>
    <property type="match status" value="1"/>
</dbReference>
<dbReference type="GO" id="GO:0003724">
    <property type="term" value="F:RNA helicase activity"/>
    <property type="evidence" value="ECO:0007669"/>
    <property type="project" value="UniProtKB-EC"/>
</dbReference>
<keyword evidence="14" id="KW-1185">Reference proteome</keyword>
<dbReference type="PROSITE" id="PS00039">
    <property type="entry name" value="DEAD_ATP_HELICASE"/>
    <property type="match status" value="1"/>
</dbReference>
<evidence type="ECO:0000256" key="6">
    <source>
        <dbReference type="PROSITE-ProRule" id="PRU00552"/>
    </source>
</evidence>
<evidence type="ECO:0000259" key="9">
    <source>
        <dbReference type="PROSITE" id="PS50020"/>
    </source>
</evidence>
<evidence type="ECO:0000256" key="3">
    <source>
        <dbReference type="ARBA" id="ARBA00022801"/>
    </source>
</evidence>
<dbReference type="PROSITE" id="PS51194">
    <property type="entry name" value="HELICASE_CTER"/>
    <property type="match status" value="1"/>
</dbReference>
<evidence type="ECO:0000259" key="11">
    <source>
        <dbReference type="PROSITE" id="PS51194"/>
    </source>
</evidence>
<evidence type="ECO:0000256" key="1">
    <source>
        <dbReference type="ARBA" id="ARBA00012552"/>
    </source>
</evidence>
<feature type="domain" description="WW" evidence="9">
    <location>
        <begin position="8"/>
        <end position="42"/>
    </location>
</feature>
<feature type="domain" description="DEAD-box RNA helicase Q" evidence="12">
    <location>
        <begin position="108"/>
        <end position="136"/>
    </location>
</feature>
<dbReference type="AlphaFoldDB" id="A0AAW1PJV7"/>
<evidence type="ECO:0000256" key="5">
    <source>
        <dbReference type="ARBA" id="ARBA00022840"/>
    </source>
</evidence>
<feature type="compositionally biased region" description="Low complexity" evidence="8">
    <location>
        <begin position="555"/>
        <end position="565"/>
    </location>
</feature>
<dbReference type="InterPro" id="IPR027417">
    <property type="entry name" value="P-loop_NTPase"/>
</dbReference>
<dbReference type="InterPro" id="IPR036020">
    <property type="entry name" value="WW_dom_sf"/>
</dbReference>
<gene>
    <name evidence="13" type="ORF">WJX73_010064</name>
</gene>
<evidence type="ECO:0000256" key="8">
    <source>
        <dbReference type="SAM" id="MobiDB-lite"/>
    </source>
</evidence>
<reference evidence="13 14" key="1">
    <citation type="journal article" date="2024" name="Nat. Commun.">
        <title>Phylogenomics reveals the evolutionary origins of lichenization in chlorophyte algae.</title>
        <authorList>
            <person name="Puginier C."/>
            <person name="Libourel C."/>
            <person name="Otte J."/>
            <person name="Skaloud P."/>
            <person name="Haon M."/>
            <person name="Grisel S."/>
            <person name="Petersen M."/>
            <person name="Berrin J.G."/>
            <person name="Delaux P.M."/>
            <person name="Dal Grande F."/>
            <person name="Keller J."/>
        </authorList>
    </citation>
    <scope>NUCLEOTIDE SEQUENCE [LARGE SCALE GENOMIC DNA]</scope>
    <source>
        <strain evidence="13 14">SAG 2036</strain>
    </source>
</reference>
<feature type="domain" description="Helicase C-terminal" evidence="11">
    <location>
        <begin position="328"/>
        <end position="487"/>
    </location>
</feature>
<dbReference type="InterPro" id="IPR014001">
    <property type="entry name" value="Helicase_ATP-bd"/>
</dbReference>
<dbReference type="SMART" id="SM00490">
    <property type="entry name" value="HELICc"/>
    <property type="match status" value="1"/>
</dbReference>
<dbReference type="SUPFAM" id="SSF52540">
    <property type="entry name" value="P-loop containing nucleoside triphosphate hydrolases"/>
    <property type="match status" value="1"/>
</dbReference>
<dbReference type="CDD" id="cd18787">
    <property type="entry name" value="SF2_C_DEAD"/>
    <property type="match status" value="1"/>
</dbReference>
<accession>A0AAW1PJV7</accession>
<proteinExistence type="inferred from homology"/>
<dbReference type="FunFam" id="3.40.50.300:FF:000008">
    <property type="entry name" value="ATP-dependent RNA helicase RhlB"/>
    <property type="match status" value="1"/>
</dbReference>
<dbReference type="InterPro" id="IPR014014">
    <property type="entry name" value="RNA_helicase_DEAD_Q_motif"/>
</dbReference>
<dbReference type="SUPFAM" id="SSF51045">
    <property type="entry name" value="WW domain"/>
    <property type="match status" value="1"/>
</dbReference>
<evidence type="ECO:0000313" key="14">
    <source>
        <dbReference type="Proteomes" id="UP001465755"/>
    </source>
</evidence>
<feature type="region of interest" description="Disordered" evidence="8">
    <location>
        <begin position="552"/>
        <end position="619"/>
    </location>
</feature>
<feature type="domain" description="Helicase ATP-binding" evidence="10">
    <location>
        <begin position="139"/>
        <end position="313"/>
    </location>
</feature>
<evidence type="ECO:0000256" key="2">
    <source>
        <dbReference type="ARBA" id="ARBA00022741"/>
    </source>
</evidence>
<keyword evidence="3 7" id="KW-0378">Hydrolase</keyword>
<dbReference type="Gene3D" id="2.20.70.10">
    <property type="match status" value="1"/>
</dbReference>
<dbReference type="Proteomes" id="UP001465755">
    <property type="component" value="Unassembled WGS sequence"/>
</dbReference>
<keyword evidence="5 7" id="KW-0067">ATP-binding</keyword>
<dbReference type="GO" id="GO:0003676">
    <property type="term" value="F:nucleic acid binding"/>
    <property type="evidence" value="ECO:0007669"/>
    <property type="project" value="InterPro"/>
</dbReference>
<dbReference type="PROSITE" id="PS51192">
    <property type="entry name" value="HELICASE_ATP_BIND_1"/>
    <property type="match status" value="1"/>
</dbReference>
<keyword evidence="4 7" id="KW-0347">Helicase</keyword>
<dbReference type="Pfam" id="PF00270">
    <property type="entry name" value="DEAD"/>
    <property type="match status" value="1"/>
</dbReference>
<dbReference type="CDD" id="cd00201">
    <property type="entry name" value="WW"/>
    <property type="match status" value="1"/>
</dbReference>